<keyword evidence="1" id="KW-0472">Membrane</keyword>
<accession>A0A4D6YAT5</accession>
<dbReference type="EMBL" id="CP033004">
    <property type="protein sequence ID" value="QCI23521.1"/>
    <property type="molecule type" value="Genomic_DNA"/>
</dbReference>
<dbReference type="SUPFAM" id="SSF118116">
    <property type="entry name" value="DNA mismatch repair protein MutL"/>
    <property type="match status" value="1"/>
</dbReference>
<sequence>MYYIWEFIINKEKLFILSLLMEQRLIDKSKLELGITSNGIQFEYFSIPNFIIKNPSQRKILHTYKNLLLKIGLQYAFVLTAIQLYSIPSIFIHQNIDNIFFYVKLFHS</sequence>
<protein>
    <submittedName>
        <fullName evidence="2">Uncharacterized protein</fullName>
    </submittedName>
</protein>
<feature type="transmembrane region" description="Helical" evidence="1">
    <location>
        <begin position="67"/>
        <end position="85"/>
    </location>
</feature>
<dbReference type="AlphaFoldDB" id="A0A4D6YAT5"/>
<evidence type="ECO:0000313" key="2">
    <source>
        <dbReference type="EMBL" id="QCI23521.1"/>
    </source>
</evidence>
<organism evidence="2 3">
    <name type="scientific">Buchnera aphidicola subsp. Melaphis rhois</name>
    <dbReference type="NCBI Taxonomy" id="118103"/>
    <lineage>
        <taxon>Bacteria</taxon>
        <taxon>Pseudomonadati</taxon>
        <taxon>Pseudomonadota</taxon>
        <taxon>Gammaproteobacteria</taxon>
        <taxon>Enterobacterales</taxon>
        <taxon>Erwiniaceae</taxon>
        <taxon>Buchnera</taxon>
    </lineage>
</organism>
<reference evidence="2 3" key="1">
    <citation type="submission" date="2018-10" db="EMBL/GenBank/DDBJ databases">
        <title>Comparative functional genomics of the obligate endosymbiont Buchnera aphidicola.</title>
        <authorList>
            <person name="Chong R.A."/>
        </authorList>
    </citation>
    <scope>NUCLEOTIDE SEQUENCE [LARGE SCALE GENOMIC DNA]</scope>
    <source>
        <strain evidence="2 3">Mrh</strain>
    </source>
</reference>
<keyword evidence="1" id="KW-1133">Transmembrane helix</keyword>
<dbReference type="InterPro" id="IPR037198">
    <property type="entry name" value="MutL_C_sf"/>
</dbReference>
<keyword evidence="1" id="KW-0812">Transmembrane</keyword>
<proteinExistence type="predicted"/>
<dbReference type="Proteomes" id="UP000298566">
    <property type="component" value="Chromosome"/>
</dbReference>
<evidence type="ECO:0000313" key="3">
    <source>
        <dbReference type="Proteomes" id="UP000298566"/>
    </source>
</evidence>
<gene>
    <name evidence="2" type="ORF">D9V73_02695</name>
</gene>
<name>A0A4D6YAT5_BUCMH</name>
<evidence type="ECO:0000256" key="1">
    <source>
        <dbReference type="SAM" id="Phobius"/>
    </source>
</evidence>